<protein>
    <submittedName>
        <fullName evidence="1">Uncharacterized protein</fullName>
    </submittedName>
</protein>
<gene>
    <name evidence="1" type="ORF">EST38_g5015</name>
</gene>
<dbReference type="EMBL" id="SDEE01000131">
    <property type="protein sequence ID" value="RXW20830.1"/>
    <property type="molecule type" value="Genomic_DNA"/>
</dbReference>
<dbReference type="AlphaFoldDB" id="A0A4Q2DL42"/>
<comment type="caution">
    <text evidence="1">The sequence shown here is derived from an EMBL/GenBank/DDBJ whole genome shotgun (WGS) entry which is preliminary data.</text>
</comment>
<evidence type="ECO:0000313" key="1">
    <source>
        <dbReference type="EMBL" id="RXW20830.1"/>
    </source>
</evidence>
<organism evidence="1 2">
    <name type="scientific">Candolleomyces aberdarensis</name>
    <dbReference type="NCBI Taxonomy" id="2316362"/>
    <lineage>
        <taxon>Eukaryota</taxon>
        <taxon>Fungi</taxon>
        <taxon>Dikarya</taxon>
        <taxon>Basidiomycota</taxon>
        <taxon>Agaricomycotina</taxon>
        <taxon>Agaricomycetes</taxon>
        <taxon>Agaricomycetidae</taxon>
        <taxon>Agaricales</taxon>
        <taxon>Agaricineae</taxon>
        <taxon>Psathyrellaceae</taxon>
        <taxon>Candolleomyces</taxon>
    </lineage>
</organism>
<proteinExistence type="predicted"/>
<name>A0A4Q2DL42_9AGAR</name>
<evidence type="ECO:0000313" key="2">
    <source>
        <dbReference type="Proteomes" id="UP000290288"/>
    </source>
</evidence>
<reference evidence="1 2" key="1">
    <citation type="submission" date="2019-01" db="EMBL/GenBank/DDBJ databases">
        <title>Draft genome sequence of Psathyrella aberdarensis IHI B618.</title>
        <authorList>
            <person name="Buettner E."/>
            <person name="Kellner H."/>
        </authorList>
    </citation>
    <scope>NUCLEOTIDE SEQUENCE [LARGE SCALE GENOMIC DNA]</scope>
    <source>
        <strain evidence="1 2">IHI B618</strain>
    </source>
</reference>
<dbReference type="Proteomes" id="UP000290288">
    <property type="component" value="Unassembled WGS sequence"/>
</dbReference>
<keyword evidence="2" id="KW-1185">Reference proteome</keyword>
<accession>A0A4Q2DL42</accession>
<dbReference type="OrthoDB" id="3145912at2759"/>
<sequence length="192" mass="21923">MFFRDQRHLAHPIFQHVTHLDIVWDDEKQWNLDALPQLECLTHLSLDIRFSPRPAKLIKAIASLSPASLRVLVLWIMSFHEFCDGHVHLADIKAVCEGEVDPRAVIAYSGKIRADSGMHPEYAIMRSYEDMLYDWSGEQALGNDLWSLAEEKIEARRRLKEKEAPPRDPFAAQVVESPPLPQALFSAVEPVC</sequence>